<feature type="compositionally biased region" description="Basic and acidic residues" evidence="1">
    <location>
        <begin position="236"/>
        <end position="285"/>
    </location>
</feature>
<organism evidence="2 3">
    <name type="scientific">Patella caerulea</name>
    <name type="common">Rayed Mediterranean limpet</name>
    <dbReference type="NCBI Taxonomy" id="87958"/>
    <lineage>
        <taxon>Eukaryota</taxon>
        <taxon>Metazoa</taxon>
        <taxon>Spiralia</taxon>
        <taxon>Lophotrochozoa</taxon>
        <taxon>Mollusca</taxon>
        <taxon>Gastropoda</taxon>
        <taxon>Patellogastropoda</taxon>
        <taxon>Patelloidea</taxon>
        <taxon>Patellidae</taxon>
        <taxon>Patella</taxon>
    </lineage>
</organism>
<gene>
    <name evidence="2" type="ORF">SNE40_022661</name>
</gene>
<feature type="compositionally biased region" description="Polar residues" evidence="1">
    <location>
        <begin position="297"/>
        <end position="310"/>
    </location>
</feature>
<keyword evidence="3" id="KW-1185">Reference proteome</keyword>
<sequence>MANRRNNESTTDTTRKRLPTFDKFEGTQLNRDLALAHFLSFEDFLVYNDDELNPQSVAAIDTLLNIFKQTLKGKARLWIEGRVFRSRQDLKTQFLERFSENKTSYGLHQDFQSFKYETSSTPAENLEALEKLGNQLEVSRAQLKHKFISVLPTNCQQAVAMTTSENTSLSDIQAKVQCYFDVHSKTSAVTSKEVSFATSDISSIRDDLDALKLQVASNERSTNRSTSPHMRQNSRGRSDSHSPHSHNRHDSPHRSRYLDRSRLDHYSDRSRLPRYSDRSQQDSHSHSRYQHSSRDQNPTYYHNSQNAHSNRSSGTIFCEYCLKPNHIWRSCYLREKHLAAKRQQDF</sequence>
<accession>A0AAN8FX00</accession>
<protein>
    <submittedName>
        <fullName evidence="2">Uncharacterized protein</fullName>
    </submittedName>
</protein>
<proteinExistence type="predicted"/>
<dbReference type="AlphaFoldDB" id="A0AAN8FX00"/>
<evidence type="ECO:0000256" key="1">
    <source>
        <dbReference type="SAM" id="MobiDB-lite"/>
    </source>
</evidence>
<feature type="compositionally biased region" description="Polar residues" evidence="1">
    <location>
        <begin position="216"/>
        <end position="235"/>
    </location>
</feature>
<comment type="caution">
    <text evidence="2">The sequence shown here is derived from an EMBL/GenBank/DDBJ whole genome shotgun (WGS) entry which is preliminary data.</text>
</comment>
<feature type="region of interest" description="Disordered" evidence="1">
    <location>
        <begin position="216"/>
        <end position="310"/>
    </location>
</feature>
<dbReference type="Proteomes" id="UP001347796">
    <property type="component" value="Unassembled WGS sequence"/>
</dbReference>
<reference evidence="2 3" key="1">
    <citation type="submission" date="2024-01" db="EMBL/GenBank/DDBJ databases">
        <title>The genome of the rayed Mediterranean limpet Patella caerulea (Linnaeus, 1758).</title>
        <authorList>
            <person name="Anh-Thu Weber A."/>
            <person name="Halstead-Nussloch G."/>
        </authorList>
    </citation>
    <scope>NUCLEOTIDE SEQUENCE [LARGE SCALE GENOMIC DNA]</scope>
    <source>
        <strain evidence="2">AATW-2023a</strain>
        <tissue evidence="2">Whole specimen</tissue>
    </source>
</reference>
<evidence type="ECO:0000313" key="2">
    <source>
        <dbReference type="EMBL" id="KAK6165822.1"/>
    </source>
</evidence>
<evidence type="ECO:0000313" key="3">
    <source>
        <dbReference type="Proteomes" id="UP001347796"/>
    </source>
</evidence>
<dbReference type="EMBL" id="JAZGQO010000021">
    <property type="protein sequence ID" value="KAK6165822.1"/>
    <property type="molecule type" value="Genomic_DNA"/>
</dbReference>
<name>A0AAN8FX00_PATCE</name>